<dbReference type="AlphaFoldDB" id="A0A1Q9F4N4"/>
<dbReference type="EMBL" id="LSRX01000012">
    <property type="protein sequence ID" value="OLQ14655.1"/>
    <property type="molecule type" value="Genomic_DNA"/>
</dbReference>
<comment type="caution">
    <text evidence="1">The sequence shown here is derived from an EMBL/GenBank/DDBJ whole genome shotgun (WGS) entry which is preliminary data.</text>
</comment>
<dbReference type="Proteomes" id="UP000186817">
    <property type="component" value="Unassembled WGS sequence"/>
</dbReference>
<reference evidence="1 2" key="1">
    <citation type="submission" date="2016-02" db="EMBL/GenBank/DDBJ databases">
        <title>Genome analysis of coral dinoflagellate symbionts highlights evolutionary adaptations to a symbiotic lifestyle.</title>
        <authorList>
            <person name="Aranda M."/>
            <person name="Li Y."/>
            <person name="Liew Y.J."/>
            <person name="Baumgarten S."/>
            <person name="Simakov O."/>
            <person name="Wilson M."/>
            <person name="Piel J."/>
            <person name="Ashoor H."/>
            <person name="Bougouffa S."/>
            <person name="Bajic V.B."/>
            <person name="Ryu T."/>
            <person name="Ravasi T."/>
            <person name="Bayer T."/>
            <person name="Micklem G."/>
            <person name="Kim H."/>
            <person name="Bhak J."/>
            <person name="Lajeunesse T.C."/>
            <person name="Voolstra C.R."/>
        </authorList>
    </citation>
    <scope>NUCLEOTIDE SEQUENCE [LARGE SCALE GENOMIC DNA]</scope>
    <source>
        <strain evidence="1 2">CCMP2467</strain>
    </source>
</reference>
<evidence type="ECO:0000313" key="1">
    <source>
        <dbReference type="EMBL" id="OLQ14655.1"/>
    </source>
</evidence>
<name>A0A1Q9F4N4_SYMMI</name>
<gene>
    <name evidence="1" type="ORF">AK812_SmicGene1194</name>
</gene>
<sequence>MDMQSSADQKGEGSPLRLRSRRLSTQLNWAMALPCLIKDEKIFNTKWADDYGWKAAWDFCEVMDMSRHKVMHTASSEGAGGAAPLAVGGEASWSLLAELVAELPEGSLAGSPLKEGEDRALALPLLKLLAAAGLAGGPQGAMPKGLQPTFSRSLCRLAASAGELSAAALSALRSLNLLPRALSSLPSSEDSRDEEKAAQIRRVVVEMLGDLGVGRAAKVATRLLRLLVDEARQDKASKPLSTSLLHPLLACLAAPGPKQRVKEAMALIKPLQELRRELADGAQAPIAQEVFESFHGEHVGIGLNLRLPLSGNEVPGGYVESRSGQGEGRRQGFF</sequence>
<protein>
    <submittedName>
        <fullName evidence="1">Uncharacterized protein</fullName>
    </submittedName>
</protein>
<keyword evidence="2" id="KW-1185">Reference proteome</keyword>
<accession>A0A1Q9F4N4</accession>
<evidence type="ECO:0000313" key="2">
    <source>
        <dbReference type="Proteomes" id="UP000186817"/>
    </source>
</evidence>
<proteinExistence type="predicted"/>
<organism evidence="1 2">
    <name type="scientific">Symbiodinium microadriaticum</name>
    <name type="common">Dinoflagellate</name>
    <name type="synonym">Zooxanthella microadriatica</name>
    <dbReference type="NCBI Taxonomy" id="2951"/>
    <lineage>
        <taxon>Eukaryota</taxon>
        <taxon>Sar</taxon>
        <taxon>Alveolata</taxon>
        <taxon>Dinophyceae</taxon>
        <taxon>Suessiales</taxon>
        <taxon>Symbiodiniaceae</taxon>
        <taxon>Symbiodinium</taxon>
    </lineage>
</organism>